<dbReference type="PANTHER" id="PTHR43775">
    <property type="entry name" value="FATTY ACID SYNTHASE"/>
    <property type="match status" value="1"/>
</dbReference>
<dbReference type="SMART" id="SM00825">
    <property type="entry name" value="PKS_KS"/>
    <property type="match status" value="1"/>
</dbReference>
<proteinExistence type="inferred from homology"/>
<dbReference type="InterPro" id="IPR036291">
    <property type="entry name" value="NAD(P)-bd_dom_sf"/>
</dbReference>
<dbReference type="InterPro" id="IPR014030">
    <property type="entry name" value="Ketoacyl_synth_N"/>
</dbReference>
<evidence type="ECO:0000256" key="1">
    <source>
        <dbReference type="ARBA" id="ARBA00022450"/>
    </source>
</evidence>
<keyword evidence="1" id="KW-0596">Phosphopantetheine</keyword>
<comment type="similarity">
    <text evidence="3">Belongs to the thiolase-like superfamily. Beta-ketoacyl-ACP synthases family.</text>
</comment>
<dbReference type="PROSITE" id="PS52004">
    <property type="entry name" value="KS3_2"/>
    <property type="match status" value="1"/>
</dbReference>
<gene>
    <name evidence="6" type="ORF">ACFO9E_10030</name>
</gene>
<feature type="compositionally biased region" description="Low complexity" evidence="4">
    <location>
        <begin position="275"/>
        <end position="296"/>
    </location>
</feature>
<dbReference type="InterPro" id="IPR002347">
    <property type="entry name" value="SDR_fam"/>
</dbReference>
<dbReference type="PRINTS" id="PR00081">
    <property type="entry name" value="GDHRDH"/>
</dbReference>
<name>A0ABV9G1E2_9ACTN</name>
<dbReference type="InterPro" id="IPR020841">
    <property type="entry name" value="PKS_Beta-ketoAc_synthase_dom"/>
</dbReference>
<dbReference type="SUPFAM" id="SSF53901">
    <property type="entry name" value="Thiolase-like"/>
    <property type="match status" value="2"/>
</dbReference>
<dbReference type="Pfam" id="PF13561">
    <property type="entry name" value="adh_short_C2"/>
    <property type="match status" value="1"/>
</dbReference>
<dbReference type="Gene3D" id="3.40.50.720">
    <property type="entry name" value="NAD(P)-binding Rossmann-like Domain"/>
    <property type="match status" value="1"/>
</dbReference>
<protein>
    <submittedName>
        <fullName evidence="6">SDR family oxidoreductase</fullName>
    </submittedName>
</protein>
<accession>A0ABV9G1E2</accession>
<dbReference type="InterPro" id="IPR016039">
    <property type="entry name" value="Thiolase-like"/>
</dbReference>
<evidence type="ECO:0000313" key="6">
    <source>
        <dbReference type="EMBL" id="MFC4608156.1"/>
    </source>
</evidence>
<dbReference type="Pfam" id="PF02801">
    <property type="entry name" value="Ketoacyl-synt_C"/>
    <property type="match status" value="1"/>
</dbReference>
<organism evidence="6 7">
    <name type="scientific">Streptomyces maoxianensis</name>
    <dbReference type="NCBI Taxonomy" id="1459942"/>
    <lineage>
        <taxon>Bacteria</taxon>
        <taxon>Bacillati</taxon>
        <taxon>Actinomycetota</taxon>
        <taxon>Actinomycetes</taxon>
        <taxon>Kitasatosporales</taxon>
        <taxon>Streptomycetaceae</taxon>
        <taxon>Streptomyces</taxon>
    </lineage>
</organism>
<sequence length="1052" mass="111091">MSPENPVPRGEPEFSGRIALVTGGAGSVGRVIVERLAERGATVLLNCFHSYDSAKEQARGLLERGLDVRVVRASVARPAQVERMFAEIGEEHGRLDILVNNAAAGSFVPWDEITEEHLDRTYATNVKGPLWCARYARPLLAAASGRGGSVVNVSSLGAVTTPANYLPVGVSKAALEALTRYLAAELAEDRIRVNAASCGLINNPVGQMFPDFPGVSANTVAATPLSRLGRPEDLAEVVLFLSSDRSGWVTGQTVLADGGLTLLRSAMSPPPSTQPGAAKAPASAEAAAPPAGAKAPTRSRPEAGTRPRGTAAADESVPPADIALTPPAADADPRDDQDMDDPIAIVGMGMAVPGASSPDEFWRLLREGAELFVDAPADRWDIARFHATDRGAPDKTYQRRSGFITDFRPHERLRDEGQADAALEHTALWLRHSLYQALEGVRRRPRDRFSFCVGYTPDGSQHLEEAFVLRSALDTLAEDGGDAVDGPIGDALRRRFSRGDDPSASYLPHRIGQDAMAGILPPATRLHMVDTACSSSLYAMDLGLRDLLAGQSDIAVCGGAFALAPSGSILFAKLNGLSAGGAVRALDAGADGALFSDGAGLVVLKRLSRARADGDQVLGIVSAIGLSADGRGKAIYAPARAGQELAIERAFDRSGLGPDDVDWIVAHATGTPAGDEAEFTSLGQRYAGSRKTQVTSNKSLVGHCGWAAGVVSVIHTLLALRHGTIPAQYRFERLPDALVGRFEGLTVPEAPVPWPARAERPRRAAVSGFGFGGTNAHMIISEDHRASRSGHPAALPAPVGEDLVLVGWSSHLPGSPDAETVAAWANGQGEEPEPSFGPAYPVPPFQELRMPPPTARTTDRTQLMMVRCMQQLDDPVRELCLAHHKTTGVVVGHTGATRNALLYKTRAYLDEIGHAVAGTDDPATTEKFLRRLKERATGLIAAPTEDSFPGEMPNVIAARLSNYFDLRGLNITVDAGEASLLEAFDVAGSYLDFKEIDVALVAGVNGTALAGWNDAAGRNAVEGAFLFVVTRRSLAEEAGLPVLAVVERSVAA</sequence>
<reference evidence="7" key="1">
    <citation type="journal article" date="2019" name="Int. J. Syst. Evol. Microbiol.">
        <title>The Global Catalogue of Microorganisms (GCM) 10K type strain sequencing project: providing services to taxonomists for standard genome sequencing and annotation.</title>
        <authorList>
            <consortium name="The Broad Institute Genomics Platform"/>
            <consortium name="The Broad Institute Genome Sequencing Center for Infectious Disease"/>
            <person name="Wu L."/>
            <person name="Ma J."/>
        </authorList>
    </citation>
    <scope>NUCLEOTIDE SEQUENCE [LARGE SCALE GENOMIC DNA]</scope>
    <source>
        <strain evidence="7">CGMCC 4.7139</strain>
    </source>
</reference>
<dbReference type="RefSeq" id="WP_381193402.1">
    <property type="nucleotide sequence ID" value="NZ_JBHSFE010000008.1"/>
</dbReference>
<dbReference type="Gene3D" id="3.40.47.10">
    <property type="match status" value="2"/>
</dbReference>
<feature type="domain" description="Ketosynthase family 3 (KS3)" evidence="5">
    <location>
        <begin position="340"/>
        <end position="782"/>
    </location>
</feature>
<feature type="compositionally biased region" description="Low complexity" evidence="4">
    <location>
        <begin position="318"/>
        <end position="330"/>
    </location>
</feature>
<evidence type="ECO:0000256" key="3">
    <source>
        <dbReference type="RuleBase" id="RU003694"/>
    </source>
</evidence>
<dbReference type="SUPFAM" id="SSF51735">
    <property type="entry name" value="NAD(P)-binding Rossmann-fold domains"/>
    <property type="match status" value="1"/>
</dbReference>
<evidence type="ECO:0000259" key="5">
    <source>
        <dbReference type="PROSITE" id="PS52004"/>
    </source>
</evidence>
<dbReference type="PRINTS" id="PR00080">
    <property type="entry name" value="SDRFAMILY"/>
</dbReference>
<keyword evidence="2" id="KW-0597">Phosphoprotein</keyword>
<dbReference type="Pfam" id="PF00109">
    <property type="entry name" value="ketoacyl-synt"/>
    <property type="match status" value="2"/>
</dbReference>
<keyword evidence="7" id="KW-1185">Reference proteome</keyword>
<dbReference type="InterPro" id="IPR050091">
    <property type="entry name" value="PKS_NRPS_Biosynth_Enz"/>
</dbReference>
<feature type="region of interest" description="Disordered" evidence="4">
    <location>
        <begin position="265"/>
        <end position="341"/>
    </location>
</feature>
<dbReference type="Proteomes" id="UP001595993">
    <property type="component" value="Unassembled WGS sequence"/>
</dbReference>
<evidence type="ECO:0000256" key="4">
    <source>
        <dbReference type="SAM" id="MobiDB-lite"/>
    </source>
</evidence>
<dbReference type="PANTHER" id="PTHR43775:SF37">
    <property type="entry name" value="SI:DKEY-61P9.11"/>
    <property type="match status" value="1"/>
</dbReference>
<dbReference type="EMBL" id="JBHSFE010000008">
    <property type="protein sequence ID" value="MFC4608156.1"/>
    <property type="molecule type" value="Genomic_DNA"/>
</dbReference>
<evidence type="ECO:0000256" key="2">
    <source>
        <dbReference type="ARBA" id="ARBA00022553"/>
    </source>
</evidence>
<keyword evidence="3" id="KW-0808">Transferase</keyword>
<dbReference type="InterPro" id="IPR014031">
    <property type="entry name" value="Ketoacyl_synth_C"/>
</dbReference>
<comment type="caution">
    <text evidence="6">The sequence shown here is derived from an EMBL/GenBank/DDBJ whole genome shotgun (WGS) entry which is preliminary data.</text>
</comment>
<dbReference type="CDD" id="cd00833">
    <property type="entry name" value="PKS"/>
    <property type="match status" value="1"/>
</dbReference>
<evidence type="ECO:0000313" key="7">
    <source>
        <dbReference type="Proteomes" id="UP001595993"/>
    </source>
</evidence>